<sequence>MNNYLNSIFLEAILNDFSEKERLLYKSVIEMEDELAESALTPDQFVNHLRIDSPHKRVAEQYDMTLLDLITILEEMEEEVGRKLEEMFASVKWIDYTKMVYSKTGENNNSKLFYVTFPNT</sequence>
<name>A0A7C8GR13_9BACI</name>
<keyword evidence="2" id="KW-1185">Reference proteome</keyword>
<dbReference type="AlphaFoldDB" id="A0A7C8GR13"/>
<dbReference type="RefSeq" id="WP_153406554.1">
    <property type="nucleotide sequence ID" value="NZ_ML762448.1"/>
</dbReference>
<protein>
    <submittedName>
        <fullName evidence="1">Uncharacterized protein</fullName>
    </submittedName>
</protein>
<gene>
    <name evidence="1" type="ORF">F9U64_19500</name>
</gene>
<organism evidence="1 2">
    <name type="scientific">Gracilibacillus oryzae</name>
    <dbReference type="NCBI Taxonomy" id="1672701"/>
    <lineage>
        <taxon>Bacteria</taxon>
        <taxon>Bacillati</taxon>
        <taxon>Bacillota</taxon>
        <taxon>Bacilli</taxon>
        <taxon>Bacillales</taxon>
        <taxon>Bacillaceae</taxon>
        <taxon>Gracilibacillus</taxon>
    </lineage>
</organism>
<dbReference type="OrthoDB" id="2720271at2"/>
<proteinExistence type="predicted"/>
<dbReference type="EMBL" id="WEID01000103">
    <property type="protein sequence ID" value="KAB8126636.1"/>
    <property type="molecule type" value="Genomic_DNA"/>
</dbReference>
<comment type="caution">
    <text evidence="1">The sequence shown here is derived from an EMBL/GenBank/DDBJ whole genome shotgun (WGS) entry which is preliminary data.</text>
</comment>
<evidence type="ECO:0000313" key="1">
    <source>
        <dbReference type="EMBL" id="KAB8126636.1"/>
    </source>
</evidence>
<dbReference type="Proteomes" id="UP000480246">
    <property type="component" value="Unassembled WGS sequence"/>
</dbReference>
<accession>A0A7C8GR13</accession>
<evidence type="ECO:0000313" key="2">
    <source>
        <dbReference type="Proteomes" id="UP000480246"/>
    </source>
</evidence>
<reference evidence="1 2" key="1">
    <citation type="submission" date="2019-10" db="EMBL/GenBank/DDBJ databases">
        <title>Gracilibacillus sp. nov. isolated from rice seeds.</title>
        <authorList>
            <person name="He S."/>
        </authorList>
    </citation>
    <scope>NUCLEOTIDE SEQUENCE [LARGE SCALE GENOMIC DNA]</scope>
    <source>
        <strain evidence="1 2">TD8</strain>
    </source>
</reference>